<comment type="similarity">
    <text evidence="13">Belongs to the helicase family. AddA subfamily.</text>
</comment>
<dbReference type="Pfam" id="PF12705">
    <property type="entry name" value="PDDEXK_1"/>
    <property type="match status" value="1"/>
</dbReference>
<dbReference type="NCBIfam" id="TIGR02785">
    <property type="entry name" value="addA_Gpos"/>
    <property type="match status" value="1"/>
</dbReference>
<evidence type="ECO:0000256" key="3">
    <source>
        <dbReference type="ARBA" id="ARBA00022763"/>
    </source>
</evidence>
<dbReference type="EC" id="5.6.2.4" evidence="13"/>
<dbReference type="SUPFAM" id="SSF52540">
    <property type="entry name" value="P-loop containing nucleoside triphosphate hydrolases"/>
    <property type="match status" value="1"/>
</dbReference>
<evidence type="ECO:0000259" key="16">
    <source>
        <dbReference type="PROSITE" id="PS51217"/>
    </source>
</evidence>
<dbReference type="InterPro" id="IPR014016">
    <property type="entry name" value="UvrD-like_ATP-bd"/>
</dbReference>
<evidence type="ECO:0000256" key="9">
    <source>
        <dbReference type="ARBA" id="ARBA00023204"/>
    </source>
</evidence>
<dbReference type="GO" id="GO:0016887">
    <property type="term" value="F:ATP hydrolysis activity"/>
    <property type="evidence" value="ECO:0007669"/>
    <property type="project" value="RHEA"/>
</dbReference>
<dbReference type="InterPro" id="IPR000212">
    <property type="entry name" value="DNA_helicase_UvrD/REP"/>
</dbReference>
<dbReference type="PROSITE" id="PS51198">
    <property type="entry name" value="UVRD_HELICASE_ATP_BIND"/>
    <property type="match status" value="1"/>
</dbReference>
<keyword evidence="6 13" id="KW-0269">Exonuclease</keyword>
<protein>
    <recommendedName>
        <fullName evidence="13">ATP-dependent helicase/nuclease subunit A</fullName>
        <ecNumber evidence="13">3.1.-.-</ecNumber>
        <ecNumber evidence="13">5.6.2.4</ecNumber>
    </recommendedName>
    <alternativeName>
        <fullName evidence="13">ATP-dependent helicase/nuclease AddA</fullName>
    </alternativeName>
    <alternativeName>
        <fullName evidence="13">DNA 3'-5' helicase AddA</fullName>
    </alternativeName>
</protein>
<feature type="domain" description="UvrD-like helicase ATP-binding" evidence="15">
    <location>
        <begin position="13"/>
        <end position="486"/>
    </location>
</feature>
<dbReference type="Gene3D" id="3.40.50.300">
    <property type="entry name" value="P-loop containing nucleotide triphosphate hydrolases"/>
    <property type="match status" value="4"/>
</dbReference>
<evidence type="ECO:0000256" key="2">
    <source>
        <dbReference type="ARBA" id="ARBA00022741"/>
    </source>
</evidence>
<dbReference type="SUPFAM" id="SSF52980">
    <property type="entry name" value="Restriction endonuclease-like"/>
    <property type="match status" value="1"/>
</dbReference>
<keyword evidence="18" id="KW-1185">Reference proteome</keyword>
<keyword evidence="2 13" id="KW-0547">Nucleotide-binding</keyword>
<keyword evidence="7 13" id="KW-0067">ATP-binding</keyword>
<comment type="subunit">
    <text evidence="13">Heterodimer of AddA and AddB/RexB.</text>
</comment>
<evidence type="ECO:0000256" key="6">
    <source>
        <dbReference type="ARBA" id="ARBA00022839"/>
    </source>
</evidence>
<evidence type="ECO:0000256" key="14">
    <source>
        <dbReference type="PROSITE-ProRule" id="PRU00560"/>
    </source>
</evidence>
<evidence type="ECO:0000256" key="4">
    <source>
        <dbReference type="ARBA" id="ARBA00022801"/>
    </source>
</evidence>
<dbReference type="EC" id="3.1.-.-" evidence="13"/>
<dbReference type="InterPro" id="IPR014152">
    <property type="entry name" value="AddA"/>
</dbReference>
<sequence length="1264" mass="146151">MMSGKLPLKPEQSHFTDGQWQSIYDGGSNLLVSASAGSGKTTVLVQRVIEKIKSGVDIDQLLIATYTEAAAKEMKERILTAVQQAITEEQDVEQQRHLVNQISKIPAAPISTLHAFCLQVIRKYYYLIDIDPVFRLLTDETEMLLLKEDVWHELREELYGEQEEWFYPLTENFSGDRNDEGFSQLIYSLYEFSRANPEPKRWLDGLLALYQGEEQLADTMVYREFIRPNMLQVISERIEQGFSAVSSLEGEPELAKPLAILQDEVAILEQIYELISAEKLETCHEMLKQVEFQTYRGPGKKADDVIKEAFESTKAIRNQNKEYINEMKSGFFGIAPDAHLTILKRSKFYIKNLSEVADLFDKAYTAKKQEKKILDFNDLEHLTLRILRKKSGDDWEASEASSFYRKQFKEVLVDEYQDINQLQENILFWLRSPEKEDGNFFMVGDVKQSIYSFRLADPTLFIEKYNAFAKGEGGRRIVLAENFRSRGDVLAFTNFVFTQLMDVSVGQLDYDDQAKLVHGFKAFPKTDDFKTEVLIFENDGLENSEEDVSEDEVSEDFVIDDKTEGEIRIIGNKIRELKQNGFQVYDKKAKEMRPLAYRDIVILTPTKKNNLVILDILSELSIPLYVNDTQNYFQATEVKLVMALLNVIDNPYQDIPLAAVLRSPIVGLGENDMARIRLQRQAGNYYEALKSFSKMNTEKFSDEEKNLQKKIHYFEKQLAGWRELARRKQLVDLIWKIYQDTGLIDYVGGLPSGKQRQANLHALYERAMNYENSSFKGLFQFVRFIEKMQQKEKDLAEPSSIGEDEDAVRVMTIHASKGLEFPVVFIMDLNRRFNLKDLRQQYIFDEKLGAGIKYIEPLTRVEYESLPYQTIREEKRKKLLAEEMRKLYVGLTRAEEKLFLVASYKNEADTWKKWSKAAEIKTEVLSDQLRLGAQSLMDWLGMTLVRHENLKENMEEHVEDYQQKFDQSAVDFSVEFFDLDKIKQTEAEATTNAASIEKPEMVTNNQTVEEQQQLAESIKVLTFEYPYEVAAQTASYQSVSEIKRVFEDPDNTTLLPIEFVNGHGRIKHRFAEEKLATPKFLSETEEVSSADIGTATHVVLQLLTLAHPPTVEDIRNLISKLVTNHSIAQEVGEKIDAEHLQRFFETPFGSYLIANQKFVSREQPFSMLIPAKDIFEEFPEGIDDRLLVHGIIDGYIETSEDLILYDFKTDYLPENYIDADLNKIKQRYQGQLQLYKKALEAEKKRPVTEVKLILLQQHLVLEMT</sequence>
<evidence type="ECO:0000313" key="17">
    <source>
        <dbReference type="EMBL" id="RSU12592.1"/>
    </source>
</evidence>
<keyword evidence="8 13" id="KW-0238">DNA-binding</keyword>
<name>A0A430AX01_9ENTE</name>
<dbReference type="Gene3D" id="3.90.320.10">
    <property type="match status" value="1"/>
</dbReference>
<reference evidence="17 18" key="1">
    <citation type="submission" date="2017-05" db="EMBL/GenBank/DDBJ databases">
        <title>Vagococcus spp. assemblies.</title>
        <authorList>
            <person name="Gulvik C.A."/>
        </authorList>
    </citation>
    <scope>NUCLEOTIDE SEQUENCE [LARGE SCALE GENOMIC DNA]</scope>
    <source>
        <strain evidence="17 18">CCUG 51432</strain>
    </source>
</reference>
<keyword evidence="1 13" id="KW-0540">Nuclease</keyword>
<dbReference type="InterPro" id="IPR038726">
    <property type="entry name" value="PDDEXK_AddAB-type"/>
</dbReference>
<evidence type="ECO:0000313" key="18">
    <source>
        <dbReference type="Proteomes" id="UP000287605"/>
    </source>
</evidence>
<dbReference type="EMBL" id="NGKA01000007">
    <property type="protein sequence ID" value="RSU12592.1"/>
    <property type="molecule type" value="Genomic_DNA"/>
</dbReference>
<evidence type="ECO:0000256" key="13">
    <source>
        <dbReference type="HAMAP-Rule" id="MF_01451"/>
    </source>
</evidence>
<dbReference type="AlphaFoldDB" id="A0A430AX01"/>
<evidence type="ECO:0000256" key="1">
    <source>
        <dbReference type="ARBA" id="ARBA00022722"/>
    </source>
</evidence>
<dbReference type="Pfam" id="PF00580">
    <property type="entry name" value="UvrD-helicase"/>
    <property type="match status" value="1"/>
</dbReference>
<comment type="catalytic activity">
    <reaction evidence="11 13">
        <text>Couples ATP hydrolysis with the unwinding of duplex DNA by translocating in the 3'-5' direction.</text>
        <dbReference type="EC" id="5.6.2.4"/>
    </reaction>
</comment>
<accession>A0A430AX01</accession>
<dbReference type="PROSITE" id="PS51217">
    <property type="entry name" value="UVRD_HELICASE_CTER"/>
    <property type="match status" value="1"/>
</dbReference>
<dbReference type="GO" id="GO:0033202">
    <property type="term" value="C:DNA helicase complex"/>
    <property type="evidence" value="ECO:0007669"/>
    <property type="project" value="TreeGrafter"/>
</dbReference>
<evidence type="ECO:0000256" key="10">
    <source>
        <dbReference type="ARBA" id="ARBA00023235"/>
    </source>
</evidence>
<dbReference type="GO" id="GO:0005829">
    <property type="term" value="C:cytosol"/>
    <property type="evidence" value="ECO:0007669"/>
    <property type="project" value="TreeGrafter"/>
</dbReference>
<dbReference type="Proteomes" id="UP000287605">
    <property type="component" value="Unassembled WGS sequence"/>
</dbReference>
<comment type="catalytic activity">
    <reaction evidence="12 13">
        <text>ATP + H2O = ADP + phosphate + H(+)</text>
        <dbReference type="Rhea" id="RHEA:13065"/>
        <dbReference type="ChEBI" id="CHEBI:15377"/>
        <dbReference type="ChEBI" id="CHEBI:15378"/>
        <dbReference type="ChEBI" id="CHEBI:30616"/>
        <dbReference type="ChEBI" id="CHEBI:43474"/>
        <dbReference type="ChEBI" id="CHEBI:456216"/>
        <dbReference type="EC" id="5.6.2.4"/>
    </reaction>
</comment>
<evidence type="ECO:0000256" key="8">
    <source>
        <dbReference type="ARBA" id="ARBA00023125"/>
    </source>
</evidence>
<comment type="caution">
    <text evidence="17">The sequence shown here is derived from an EMBL/GenBank/DDBJ whole genome shotgun (WGS) entry which is preliminary data.</text>
</comment>
<keyword evidence="3 13" id="KW-0227">DNA damage</keyword>
<keyword evidence="4 13" id="KW-0378">Hydrolase</keyword>
<dbReference type="GO" id="GO:0005524">
    <property type="term" value="F:ATP binding"/>
    <property type="evidence" value="ECO:0007669"/>
    <property type="project" value="UniProtKB-UniRule"/>
</dbReference>
<dbReference type="GO" id="GO:0003690">
    <property type="term" value="F:double-stranded DNA binding"/>
    <property type="evidence" value="ECO:0007669"/>
    <property type="project" value="UniProtKB-UniRule"/>
</dbReference>
<evidence type="ECO:0000256" key="11">
    <source>
        <dbReference type="ARBA" id="ARBA00034617"/>
    </source>
</evidence>
<dbReference type="HAMAP" id="MF_01451">
    <property type="entry name" value="AddA"/>
    <property type="match status" value="1"/>
</dbReference>
<feature type="domain" description="UvrD-like helicase C-terminal" evidence="16">
    <location>
        <begin position="513"/>
        <end position="818"/>
    </location>
</feature>
<keyword evidence="9 13" id="KW-0234">DNA repair</keyword>
<keyword evidence="5 13" id="KW-0347">Helicase</keyword>
<gene>
    <name evidence="13" type="primary">addA</name>
    <name evidence="17" type="ORF">CBF29_05530</name>
</gene>
<dbReference type="Pfam" id="PF13361">
    <property type="entry name" value="UvrD_C"/>
    <property type="match status" value="1"/>
</dbReference>
<evidence type="ECO:0000259" key="15">
    <source>
        <dbReference type="PROSITE" id="PS51198"/>
    </source>
</evidence>
<comment type="function">
    <text evidence="13">The heterodimer acts as both an ATP-dependent DNA helicase and an ATP-dependent, dual-direction single-stranded exonuclease. Recognizes the chi site generating a DNA molecule suitable for the initiation of homologous recombination. The AddA nuclease domain is required for chi fragment generation; this subunit has the helicase and 3' -&gt; 5' nuclease activities.</text>
</comment>
<dbReference type="InterPro" id="IPR011604">
    <property type="entry name" value="PDDEXK-like_dom_sf"/>
</dbReference>
<dbReference type="PANTHER" id="PTHR11070">
    <property type="entry name" value="UVRD / RECB / PCRA DNA HELICASE FAMILY MEMBER"/>
    <property type="match status" value="1"/>
</dbReference>
<organism evidence="17 18">
    <name type="scientific">Vagococcus elongatus</name>
    <dbReference type="NCBI Taxonomy" id="180344"/>
    <lineage>
        <taxon>Bacteria</taxon>
        <taxon>Bacillati</taxon>
        <taxon>Bacillota</taxon>
        <taxon>Bacilli</taxon>
        <taxon>Lactobacillales</taxon>
        <taxon>Enterococcaceae</taxon>
        <taxon>Vagococcus</taxon>
    </lineage>
</organism>
<evidence type="ECO:0000256" key="7">
    <source>
        <dbReference type="ARBA" id="ARBA00022840"/>
    </source>
</evidence>
<evidence type="ECO:0000256" key="12">
    <source>
        <dbReference type="ARBA" id="ARBA00048988"/>
    </source>
</evidence>
<comment type="cofactor">
    <cofactor evidence="13">
        <name>Mg(2+)</name>
        <dbReference type="ChEBI" id="CHEBI:18420"/>
    </cofactor>
</comment>
<dbReference type="InterPro" id="IPR027417">
    <property type="entry name" value="P-loop_NTPase"/>
</dbReference>
<dbReference type="GO" id="GO:0043138">
    <property type="term" value="F:3'-5' DNA helicase activity"/>
    <property type="evidence" value="ECO:0007669"/>
    <property type="project" value="UniProtKB-UniRule"/>
</dbReference>
<dbReference type="GO" id="GO:0000724">
    <property type="term" value="P:double-strand break repair via homologous recombination"/>
    <property type="evidence" value="ECO:0007669"/>
    <property type="project" value="UniProtKB-UniRule"/>
</dbReference>
<dbReference type="InterPro" id="IPR014017">
    <property type="entry name" value="DNA_helicase_UvrD-like_C"/>
</dbReference>
<keyword evidence="10 13" id="KW-0413">Isomerase</keyword>
<dbReference type="InterPro" id="IPR011335">
    <property type="entry name" value="Restrct_endonuc-II-like"/>
</dbReference>
<evidence type="ECO:0000256" key="5">
    <source>
        <dbReference type="ARBA" id="ARBA00022806"/>
    </source>
</evidence>
<proteinExistence type="inferred from homology"/>
<dbReference type="PANTHER" id="PTHR11070:SF48">
    <property type="entry name" value="ATP-DEPENDENT HELICASE_NUCLEASE SUBUNIT A"/>
    <property type="match status" value="1"/>
</dbReference>
<feature type="binding site" evidence="14">
    <location>
        <begin position="34"/>
        <end position="41"/>
    </location>
    <ligand>
        <name>ATP</name>
        <dbReference type="ChEBI" id="CHEBI:30616"/>
    </ligand>
</feature>
<dbReference type="GO" id="GO:0008408">
    <property type="term" value="F:3'-5' exonuclease activity"/>
    <property type="evidence" value="ECO:0007669"/>
    <property type="project" value="UniProtKB-UniRule"/>
</dbReference>